<organism evidence="1 2">
    <name type="scientific">Pleurotus eryngii</name>
    <name type="common">Boletus of the steppes</name>
    <dbReference type="NCBI Taxonomy" id="5323"/>
    <lineage>
        <taxon>Eukaryota</taxon>
        <taxon>Fungi</taxon>
        <taxon>Dikarya</taxon>
        <taxon>Basidiomycota</taxon>
        <taxon>Agaricomycotina</taxon>
        <taxon>Agaricomycetes</taxon>
        <taxon>Agaricomycetidae</taxon>
        <taxon>Agaricales</taxon>
        <taxon>Pleurotineae</taxon>
        <taxon>Pleurotaceae</taxon>
        <taxon>Pleurotus</taxon>
    </lineage>
</organism>
<comment type="caution">
    <text evidence="1">The sequence shown here is derived from an EMBL/GenBank/DDBJ whole genome shotgun (WGS) entry which is preliminary data.</text>
</comment>
<proteinExistence type="predicted"/>
<name>A0A9P6A6M5_PLEER</name>
<protein>
    <submittedName>
        <fullName evidence="1">Uncharacterized protein</fullName>
    </submittedName>
</protein>
<keyword evidence="2" id="KW-1185">Reference proteome</keyword>
<evidence type="ECO:0000313" key="1">
    <source>
        <dbReference type="EMBL" id="KAF9499185.1"/>
    </source>
</evidence>
<gene>
    <name evidence="1" type="ORF">BDN71DRAFT_1428229</name>
</gene>
<accession>A0A9P6A6M5</accession>
<dbReference type="EMBL" id="MU154533">
    <property type="protein sequence ID" value="KAF9499185.1"/>
    <property type="molecule type" value="Genomic_DNA"/>
</dbReference>
<evidence type="ECO:0000313" key="2">
    <source>
        <dbReference type="Proteomes" id="UP000807025"/>
    </source>
</evidence>
<sequence>MPPGCPKIYNTPEEKTLANRAKSKCSYHKNKDVSKVCSPRTHPIGSGRPKLYHTPEEKMLANRAKSKHSYHKMIKAISTWRAVRYQAETTKYIASMLCYSLLMIWIGTDKF</sequence>
<dbReference type="Proteomes" id="UP000807025">
    <property type="component" value="Unassembled WGS sequence"/>
</dbReference>
<dbReference type="AlphaFoldDB" id="A0A9P6A6M5"/>
<dbReference type="OrthoDB" id="3068670at2759"/>
<reference evidence="1" key="1">
    <citation type="submission" date="2020-11" db="EMBL/GenBank/DDBJ databases">
        <authorList>
            <consortium name="DOE Joint Genome Institute"/>
            <person name="Ahrendt S."/>
            <person name="Riley R."/>
            <person name="Andreopoulos W."/>
            <person name="Labutti K."/>
            <person name="Pangilinan J."/>
            <person name="Ruiz-Duenas F.J."/>
            <person name="Barrasa J.M."/>
            <person name="Sanchez-Garcia M."/>
            <person name="Camarero S."/>
            <person name="Miyauchi S."/>
            <person name="Serrano A."/>
            <person name="Linde D."/>
            <person name="Babiker R."/>
            <person name="Drula E."/>
            <person name="Ayuso-Fernandez I."/>
            <person name="Pacheco R."/>
            <person name="Padilla G."/>
            <person name="Ferreira P."/>
            <person name="Barriuso J."/>
            <person name="Kellner H."/>
            <person name="Castanera R."/>
            <person name="Alfaro M."/>
            <person name="Ramirez L."/>
            <person name="Pisabarro A.G."/>
            <person name="Kuo A."/>
            <person name="Tritt A."/>
            <person name="Lipzen A."/>
            <person name="He G."/>
            <person name="Yan M."/>
            <person name="Ng V."/>
            <person name="Cullen D."/>
            <person name="Martin F."/>
            <person name="Rosso M.-N."/>
            <person name="Henrissat B."/>
            <person name="Hibbett D."/>
            <person name="Martinez A.T."/>
            <person name="Grigoriev I.V."/>
        </authorList>
    </citation>
    <scope>NUCLEOTIDE SEQUENCE</scope>
    <source>
        <strain evidence="1">ATCC 90797</strain>
    </source>
</reference>